<keyword evidence="1" id="KW-0812">Transmembrane</keyword>
<dbReference type="Proteomes" id="UP000232188">
    <property type="component" value="Unassembled WGS sequence"/>
</dbReference>
<keyword evidence="1" id="KW-1133">Transmembrane helix</keyword>
<dbReference type="EMBL" id="NPDU01000010">
    <property type="protein sequence ID" value="PJZ62953.1"/>
    <property type="molecule type" value="Genomic_DNA"/>
</dbReference>
<dbReference type="Pfam" id="PF00561">
    <property type="entry name" value="Abhydrolase_1"/>
    <property type="match status" value="1"/>
</dbReference>
<evidence type="ECO:0000313" key="6">
    <source>
        <dbReference type="Proteomes" id="UP000232188"/>
    </source>
</evidence>
<evidence type="ECO:0000313" key="4">
    <source>
        <dbReference type="EMBL" id="PJZ62953.1"/>
    </source>
</evidence>
<keyword evidence="3" id="KW-0378">Hydrolase</keyword>
<proteinExistence type="predicted"/>
<dbReference type="PRINTS" id="PR00412">
    <property type="entry name" value="EPOXHYDRLASE"/>
</dbReference>
<reference evidence="5 6" key="1">
    <citation type="submission" date="2017-07" db="EMBL/GenBank/DDBJ databases">
        <title>Leptospira spp. isolated from tropical soils.</title>
        <authorList>
            <person name="Thibeaux R."/>
            <person name="Iraola G."/>
            <person name="Ferres I."/>
            <person name="Bierque E."/>
            <person name="Girault D."/>
            <person name="Soupe-Gilbert M.-E."/>
            <person name="Picardeau M."/>
            <person name="Goarant C."/>
        </authorList>
    </citation>
    <scope>NUCLEOTIDE SEQUENCE [LARGE SCALE GENOMIC DNA]</scope>
    <source>
        <strain evidence="3 6">FH2-B-C1</strain>
        <strain evidence="4 5">FH2-B-D1</strain>
    </source>
</reference>
<evidence type="ECO:0000259" key="2">
    <source>
        <dbReference type="Pfam" id="PF00561"/>
    </source>
</evidence>
<sequence length="316" mass="35900">MKLIKRILLGIFASLSSAILLLIVFTWESDKTVEELQTRWAQQPSVFIEVNGLKVHLRDEGPKDDPIPLVLIHGGASSLHTWDGWSEKLKASRRVIRFDLPGFGLTGPALDQDYSLQRYIEFVLAILDRLQIKRAILIGSSFGGNVAWRTALEQPKRFQKLILLDAGGYKIESLSVPIAFKIARIPVLNVLINNILPRKLVEASVKNTYGDPSRVTEEKIDRFFELALREGNRKALGQFQRKLISESGILENRIVELKIPTLILWGKKDRLQPPINAEKFHRDIAGSRLVFFENLGHTPQEENPEETVPVVQEFIR</sequence>
<keyword evidence="1" id="KW-0472">Membrane</keyword>
<dbReference type="PRINTS" id="PR00111">
    <property type="entry name" value="ABHYDROLASE"/>
</dbReference>
<dbReference type="SUPFAM" id="SSF53474">
    <property type="entry name" value="alpha/beta-Hydrolases"/>
    <property type="match status" value="1"/>
</dbReference>
<accession>A0A2M9YKL8</accession>
<gene>
    <name evidence="4" type="ORF">CH376_05550</name>
    <name evidence="3" type="ORF">CH380_16770</name>
</gene>
<dbReference type="Gene3D" id="3.40.50.1820">
    <property type="entry name" value="alpha/beta hydrolase"/>
    <property type="match status" value="1"/>
</dbReference>
<organism evidence="3 6">
    <name type="scientific">Leptospira adleri</name>
    <dbReference type="NCBI Taxonomy" id="2023186"/>
    <lineage>
        <taxon>Bacteria</taxon>
        <taxon>Pseudomonadati</taxon>
        <taxon>Spirochaetota</taxon>
        <taxon>Spirochaetia</taxon>
        <taxon>Leptospirales</taxon>
        <taxon>Leptospiraceae</taxon>
        <taxon>Leptospira</taxon>
    </lineage>
</organism>
<dbReference type="InterPro" id="IPR000639">
    <property type="entry name" value="Epox_hydrolase-like"/>
</dbReference>
<protein>
    <submittedName>
        <fullName evidence="3">Alpha/beta hydrolase</fullName>
    </submittedName>
</protein>
<dbReference type="InterPro" id="IPR000073">
    <property type="entry name" value="AB_hydrolase_1"/>
</dbReference>
<keyword evidence="5" id="KW-1185">Reference proteome</keyword>
<dbReference type="Proteomes" id="UP000232149">
    <property type="component" value="Unassembled WGS sequence"/>
</dbReference>
<dbReference type="PANTHER" id="PTHR46438">
    <property type="entry name" value="ALPHA/BETA-HYDROLASES SUPERFAMILY PROTEIN"/>
    <property type="match status" value="1"/>
</dbReference>
<dbReference type="PANTHER" id="PTHR46438:SF11">
    <property type="entry name" value="LIPASE-RELATED"/>
    <property type="match status" value="1"/>
</dbReference>
<dbReference type="GO" id="GO:0016787">
    <property type="term" value="F:hydrolase activity"/>
    <property type="evidence" value="ECO:0007669"/>
    <property type="project" value="UniProtKB-KW"/>
</dbReference>
<feature type="transmembrane region" description="Helical" evidence="1">
    <location>
        <begin position="7"/>
        <end position="27"/>
    </location>
</feature>
<name>A0A2M9YKL8_9LEPT</name>
<dbReference type="InterPro" id="IPR029058">
    <property type="entry name" value="AB_hydrolase_fold"/>
</dbReference>
<dbReference type="RefSeq" id="WP_100786907.1">
    <property type="nucleotide sequence ID" value="NZ_NPDU01000010.1"/>
</dbReference>
<dbReference type="AlphaFoldDB" id="A0A2M9YKL8"/>
<evidence type="ECO:0000313" key="5">
    <source>
        <dbReference type="Proteomes" id="UP000232149"/>
    </source>
</evidence>
<dbReference type="EMBL" id="NPDV01000016">
    <property type="protein sequence ID" value="PJZ52091.1"/>
    <property type="molecule type" value="Genomic_DNA"/>
</dbReference>
<evidence type="ECO:0000256" key="1">
    <source>
        <dbReference type="SAM" id="Phobius"/>
    </source>
</evidence>
<evidence type="ECO:0000313" key="3">
    <source>
        <dbReference type="EMBL" id="PJZ52091.1"/>
    </source>
</evidence>
<feature type="domain" description="AB hydrolase-1" evidence="2">
    <location>
        <begin position="68"/>
        <end position="304"/>
    </location>
</feature>
<comment type="caution">
    <text evidence="3">The sequence shown here is derived from an EMBL/GenBank/DDBJ whole genome shotgun (WGS) entry which is preliminary data.</text>
</comment>